<gene>
    <name evidence="1" type="ORF">BKK51_09510</name>
</gene>
<evidence type="ECO:0000313" key="2">
    <source>
        <dbReference type="Proteomes" id="UP000188728"/>
    </source>
</evidence>
<proteinExistence type="predicted"/>
<name>A0A1V3IQ41_9PAST</name>
<reference evidence="1 2" key="1">
    <citation type="submission" date="2016-10" db="EMBL/GenBank/DDBJ databases">
        <title>Rodentibacter gen. nov. and new species.</title>
        <authorList>
            <person name="Christensen H."/>
        </authorList>
    </citation>
    <scope>NUCLEOTIDE SEQUENCE [LARGE SCALE GENOMIC DNA]</scope>
    <source>
        <strain evidence="1 2">H1983213011</strain>
    </source>
</reference>
<dbReference type="AlphaFoldDB" id="A0A1V3IQ41"/>
<protein>
    <submittedName>
        <fullName evidence="1">Uncharacterized protein</fullName>
    </submittedName>
</protein>
<organism evidence="1 2">
    <name type="scientific">Rodentibacter trehalosifermentans</name>
    <dbReference type="NCBI Taxonomy" id="1908263"/>
    <lineage>
        <taxon>Bacteria</taxon>
        <taxon>Pseudomonadati</taxon>
        <taxon>Pseudomonadota</taxon>
        <taxon>Gammaproteobacteria</taxon>
        <taxon>Pasteurellales</taxon>
        <taxon>Pasteurellaceae</taxon>
        <taxon>Rodentibacter</taxon>
    </lineage>
</organism>
<accession>A0A1V3IQ41</accession>
<dbReference type="Proteomes" id="UP000188728">
    <property type="component" value="Unassembled WGS sequence"/>
</dbReference>
<dbReference type="RefSeq" id="WP_077419770.1">
    <property type="nucleotide sequence ID" value="NZ_MLHK01000056.1"/>
</dbReference>
<dbReference type="EMBL" id="MLHK01000056">
    <property type="protein sequence ID" value="OOF44236.1"/>
    <property type="molecule type" value="Genomic_DNA"/>
</dbReference>
<comment type="caution">
    <text evidence="1">The sequence shown here is derived from an EMBL/GenBank/DDBJ whole genome shotgun (WGS) entry which is preliminary data.</text>
</comment>
<sequence>MKKSKTVKPFKAPYTPTPEQLEKSVKRIKQFLAFAEDYLHNGHYNGLANSIEQIKKAATIKKPRTAVGGGR</sequence>
<evidence type="ECO:0000313" key="1">
    <source>
        <dbReference type="EMBL" id="OOF44236.1"/>
    </source>
</evidence>